<protein>
    <submittedName>
        <fullName evidence="1">Uncharacterized protein</fullName>
    </submittedName>
</protein>
<dbReference type="Proteomes" id="UP000663869">
    <property type="component" value="Unassembled WGS sequence"/>
</dbReference>
<comment type="caution">
    <text evidence="1">The sequence shown here is derived from an EMBL/GenBank/DDBJ whole genome shotgun (WGS) entry which is preliminary data.</text>
</comment>
<sequence length="397" mass="46669">MSTPENVQKLNTLHSIINSLLVFKSLVNAEQSIKENRNQKIFIIVDGDVGLPLILSTHTRSQTAAIYVYSQDVQRLRLLLQPIKKGKDKSIRVQIVCPFQVQYITDDFDAIVKHLKKDLRAYEKTANGSFITKYGYSPDMLQLDHYYLMLHWSKFYNIDTSNEGKRLLFETYTNYYKHNKRMREILQKFNLNIGPNTAIQWYTSEPFISRLLNTAFQTHNFVFLNNVRYFIHCIHLQLRNEHSGFVRNQLHKPIFSIYCGRLMTTIEFKRLKMYRNKVILITSFLMGNLDKSKAIQCINRCEPSGNETRVLLKINIDARIRNTQPYADITHLSNEHNENEILIMFGASFRLMDVIVSPYHTLPVCVFELCAERPQLMPPNAREQRWYSLLEPFESKK</sequence>
<organism evidence="1 2">
    <name type="scientific">Rotaria socialis</name>
    <dbReference type="NCBI Taxonomy" id="392032"/>
    <lineage>
        <taxon>Eukaryota</taxon>
        <taxon>Metazoa</taxon>
        <taxon>Spiralia</taxon>
        <taxon>Gnathifera</taxon>
        <taxon>Rotifera</taxon>
        <taxon>Eurotatoria</taxon>
        <taxon>Bdelloidea</taxon>
        <taxon>Philodinida</taxon>
        <taxon>Philodinidae</taxon>
        <taxon>Rotaria</taxon>
    </lineage>
</organism>
<dbReference type="EMBL" id="CAJNYU010003727">
    <property type="protein sequence ID" value="CAF3695687.1"/>
    <property type="molecule type" value="Genomic_DNA"/>
</dbReference>
<accession>A0A818URQ1</accession>
<dbReference type="AlphaFoldDB" id="A0A818URQ1"/>
<gene>
    <name evidence="1" type="ORF">FME351_LOCUS27367</name>
</gene>
<name>A0A818URQ1_9BILA</name>
<proteinExistence type="predicted"/>
<evidence type="ECO:0000313" key="2">
    <source>
        <dbReference type="Proteomes" id="UP000663869"/>
    </source>
</evidence>
<dbReference type="SUPFAM" id="SSF56399">
    <property type="entry name" value="ADP-ribosylation"/>
    <property type="match status" value="1"/>
</dbReference>
<reference evidence="1" key="1">
    <citation type="submission" date="2021-02" db="EMBL/GenBank/DDBJ databases">
        <authorList>
            <person name="Nowell W R."/>
        </authorList>
    </citation>
    <scope>NUCLEOTIDE SEQUENCE</scope>
</reference>
<evidence type="ECO:0000313" key="1">
    <source>
        <dbReference type="EMBL" id="CAF3695687.1"/>
    </source>
</evidence>